<evidence type="ECO:0000259" key="7">
    <source>
        <dbReference type="PROSITE" id="PS51085"/>
    </source>
</evidence>
<keyword evidence="5" id="KW-0411">Iron-sulfur</keyword>
<comment type="caution">
    <text evidence="8">The sequence shown here is derived from an EMBL/GenBank/DDBJ whole genome shotgun (WGS) entry which is preliminary data.</text>
</comment>
<feature type="domain" description="2Fe-2S ferredoxin-type" evidence="7">
    <location>
        <begin position="2"/>
        <end position="105"/>
    </location>
</feature>
<dbReference type="PATRIC" id="fig|294.195.peg.4434"/>
<comment type="cofactor">
    <cofactor evidence="6">
        <name>[2Fe-2S] cluster</name>
        <dbReference type="ChEBI" id="CHEBI:190135"/>
    </cofactor>
</comment>
<evidence type="ECO:0000256" key="5">
    <source>
        <dbReference type="ARBA" id="ARBA00023014"/>
    </source>
</evidence>
<evidence type="ECO:0000256" key="3">
    <source>
        <dbReference type="ARBA" id="ARBA00022723"/>
    </source>
</evidence>
<reference evidence="8 9" key="1">
    <citation type="submission" date="2015-05" db="EMBL/GenBank/DDBJ databases">
        <title>A genomic and transcriptomic approach to investigate the blue pigment phenotype in Pseudomonas fluorescens.</title>
        <authorList>
            <person name="Andreani N.A."/>
            <person name="Cardazzo B."/>
        </authorList>
    </citation>
    <scope>NUCLEOTIDE SEQUENCE [LARGE SCALE GENOMIC DNA]</scope>
    <source>
        <strain evidence="8 9">Ps_40</strain>
    </source>
</reference>
<name>A0A109KNI1_PSEFL</name>
<evidence type="ECO:0000313" key="8">
    <source>
        <dbReference type="EMBL" id="KWV72452.1"/>
    </source>
</evidence>
<gene>
    <name evidence="8" type="ORF">PFL603g_04145</name>
</gene>
<dbReference type="AlphaFoldDB" id="A0A109KNI1"/>
<dbReference type="RefSeq" id="WP_047531008.1">
    <property type="nucleotide sequence ID" value="NZ_JAVEFB010000003.1"/>
</dbReference>
<dbReference type="PROSITE" id="PS00814">
    <property type="entry name" value="ADX"/>
    <property type="match status" value="1"/>
</dbReference>
<evidence type="ECO:0000256" key="6">
    <source>
        <dbReference type="ARBA" id="ARBA00034078"/>
    </source>
</evidence>
<dbReference type="InterPro" id="IPR001041">
    <property type="entry name" value="2Fe-2S_ferredoxin-type"/>
</dbReference>
<dbReference type="GO" id="GO:0140647">
    <property type="term" value="P:P450-containing electron transport chain"/>
    <property type="evidence" value="ECO:0007669"/>
    <property type="project" value="InterPro"/>
</dbReference>
<keyword evidence="4" id="KW-0408">Iron</keyword>
<protein>
    <submittedName>
        <fullName evidence="8">Ferredoxin-6</fullName>
    </submittedName>
</protein>
<keyword evidence="3" id="KW-0479">Metal-binding</keyword>
<dbReference type="InterPro" id="IPR001055">
    <property type="entry name" value="Adrenodoxin-like"/>
</dbReference>
<dbReference type="Gene3D" id="3.10.20.30">
    <property type="match status" value="1"/>
</dbReference>
<dbReference type="PANTHER" id="PTHR23426:SF65">
    <property type="entry name" value="FERREDOXIN-2, MITOCHONDRIAL"/>
    <property type="match status" value="1"/>
</dbReference>
<dbReference type="SUPFAM" id="SSF54292">
    <property type="entry name" value="2Fe-2S ferredoxin-like"/>
    <property type="match status" value="1"/>
</dbReference>
<dbReference type="PROSITE" id="PS51085">
    <property type="entry name" value="2FE2S_FER_2"/>
    <property type="match status" value="1"/>
</dbReference>
<dbReference type="InterPro" id="IPR012675">
    <property type="entry name" value="Beta-grasp_dom_sf"/>
</dbReference>
<dbReference type="EMBL" id="LCYC01000054">
    <property type="protein sequence ID" value="KWV72452.1"/>
    <property type="molecule type" value="Genomic_DNA"/>
</dbReference>
<evidence type="ECO:0000313" key="9">
    <source>
        <dbReference type="Proteomes" id="UP000063434"/>
    </source>
</evidence>
<sequence>MPTLTFIEHNGTAHQVKGDIGQSVMQAATFASVPGISADCGGACSCATCHTYIDDAWLGKVQAAEGMENDMLEYAFERRDSSRLSCQMIISEDMDGMVLHLPSSQF</sequence>
<evidence type="ECO:0000256" key="1">
    <source>
        <dbReference type="ARBA" id="ARBA00010914"/>
    </source>
</evidence>
<dbReference type="GO" id="GO:0046872">
    <property type="term" value="F:metal ion binding"/>
    <property type="evidence" value="ECO:0007669"/>
    <property type="project" value="UniProtKB-KW"/>
</dbReference>
<dbReference type="GO" id="GO:0009055">
    <property type="term" value="F:electron transfer activity"/>
    <property type="evidence" value="ECO:0007669"/>
    <property type="project" value="TreeGrafter"/>
</dbReference>
<dbReference type="PANTHER" id="PTHR23426">
    <property type="entry name" value="FERREDOXIN/ADRENODOXIN"/>
    <property type="match status" value="1"/>
</dbReference>
<dbReference type="CDD" id="cd00207">
    <property type="entry name" value="fer2"/>
    <property type="match status" value="1"/>
</dbReference>
<proteinExistence type="inferred from homology"/>
<evidence type="ECO:0000256" key="2">
    <source>
        <dbReference type="ARBA" id="ARBA00022714"/>
    </source>
</evidence>
<dbReference type="PRINTS" id="PR00355">
    <property type="entry name" value="ADRENODOXIN"/>
</dbReference>
<dbReference type="Proteomes" id="UP000063434">
    <property type="component" value="Unassembled WGS sequence"/>
</dbReference>
<comment type="similarity">
    <text evidence="1">Belongs to the adrenodoxin/putidaredoxin family.</text>
</comment>
<accession>A0A109KNI1</accession>
<organism evidence="8 9">
    <name type="scientific">Pseudomonas fluorescens</name>
    <dbReference type="NCBI Taxonomy" id="294"/>
    <lineage>
        <taxon>Bacteria</taxon>
        <taxon>Pseudomonadati</taxon>
        <taxon>Pseudomonadota</taxon>
        <taxon>Gammaproteobacteria</taxon>
        <taxon>Pseudomonadales</taxon>
        <taxon>Pseudomonadaceae</taxon>
        <taxon>Pseudomonas</taxon>
    </lineage>
</organism>
<keyword evidence="2" id="KW-0001">2Fe-2S</keyword>
<dbReference type="GO" id="GO:0051537">
    <property type="term" value="F:2 iron, 2 sulfur cluster binding"/>
    <property type="evidence" value="ECO:0007669"/>
    <property type="project" value="UniProtKB-KW"/>
</dbReference>
<evidence type="ECO:0000256" key="4">
    <source>
        <dbReference type="ARBA" id="ARBA00023004"/>
    </source>
</evidence>
<dbReference type="InterPro" id="IPR018298">
    <property type="entry name" value="Adrenodoxin_Fe-S_BS"/>
</dbReference>
<dbReference type="Pfam" id="PF00111">
    <property type="entry name" value="Fer2"/>
    <property type="match status" value="1"/>
</dbReference>
<dbReference type="GO" id="GO:0005829">
    <property type="term" value="C:cytosol"/>
    <property type="evidence" value="ECO:0007669"/>
    <property type="project" value="TreeGrafter"/>
</dbReference>
<dbReference type="InterPro" id="IPR036010">
    <property type="entry name" value="2Fe-2S_ferredoxin-like_sf"/>
</dbReference>